<dbReference type="Proteomes" id="UP001259492">
    <property type="component" value="Unassembled WGS sequence"/>
</dbReference>
<comment type="caution">
    <text evidence="2">The sequence shown here is derived from an EMBL/GenBank/DDBJ whole genome shotgun (WGS) entry which is preliminary data.</text>
</comment>
<keyword evidence="1" id="KW-0812">Transmembrane</keyword>
<evidence type="ECO:0000256" key="1">
    <source>
        <dbReference type="SAM" id="Phobius"/>
    </source>
</evidence>
<accession>A0ABU2YLQ1</accession>
<feature type="transmembrane region" description="Helical" evidence="1">
    <location>
        <begin position="50"/>
        <end position="68"/>
    </location>
</feature>
<protein>
    <submittedName>
        <fullName evidence="2">Uncharacterized protein</fullName>
    </submittedName>
</protein>
<dbReference type="EMBL" id="JAVRIA010000003">
    <property type="protein sequence ID" value="MDT0558629.1"/>
    <property type="molecule type" value="Genomic_DNA"/>
</dbReference>
<sequence>MNISVLSSESSWAFSIMASIFIYFNNWMTYTGKKRIKIKPSIKNATNYNIWLLWSLPMAITFLCVLLWNKL</sequence>
<keyword evidence="3" id="KW-1185">Reference proteome</keyword>
<feature type="transmembrane region" description="Helical" evidence="1">
    <location>
        <begin position="12"/>
        <end position="30"/>
    </location>
</feature>
<keyword evidence="1" id="KW-0472">Membrane</keyword>
<proteinExistence type="predicted"/>
<gene>
    <name evidence="2" type="ORF">RM697_08225</name>
</gene>
<dbReference type="RefSeq" id="WP_311427389.1">
    <property type="nucleotide sequence ID" value="NZ_JAVRIA010000003.1"/>
</dbReference>
<reference evidence="2 3" key="1">
    <citation type="submission" date="2023-09" db="EMBL/GenBank/DDBJ databases">
        <authorList>
            <person name="Rey-Velasco X."/>
        </authorList>
    </citation>
    <scope>NUCLEOTIDE SEQUENCE [LARGE SCALE GENOMIC DNA]</scope>
    <source>
        <strain evidence="2 3">W332</strain>
    </source>
</reference>
<evidence type="ECO:0000313" key="3">
    <source>
        <dbReference type="Proteomes" id="UP001259492"/>
    </source>
</evidence>
<name>A0ABU2YLQ1_9FLAO</name>
<organism evidence="2 3">
    <name type="scientific">Microcosmobacter mediterraneus</name>
    <dbReference type="NCBI Taxonomy" id="3075607"/>
    <lineage>
        <taxon>Bacteria</taxon>
        <taxon>Pseudomonadati</taxon>
        <taxon>Bacteroidota</taxon>
        <taxon>Flavobacteriia</taxon>
        <taxon>Flavobacteriales</taxon>
        <taxon>Flavobacteriaceae</taxon>
        <taxon>Microcosmobacter</taxon>
    </lineage>
</organism>
<keyword evidence="1" id="KW-1133">Transmembrane helix</keyword>
<evidence type="ECO:0000313" key="2">
    <source>
        <dbReference type="EMBL" id="MDT0558629.1"/>
    </source>
</evidence>